<proteinExistence type="predicted"/>
<protein>
    <submittedName>
        <fullName evidence="2">Uncharacterized protein</fullName>
    </submittedName>
</protein>
<gene>
    <name evidence="2" type="ORF">O181_121999</name>
</gene>
<evidence type="ECO:0000313" key="2">
    <source>
        <dbReference type="EMBL" id="MBW0582284.1"/>
    </source>
</evidence>
<keyword evidence="3" id="KW-1185">Reference proteome</keyword>
<name>A0A9Q3KJQ0_9BASI</name>
<feature type="compositionally biased region" description="Acidic residues" evidence="1">
    <location>
        <begin position="13"/>
        <end position="28"/>
    </location>
</feature>
<dbReference type="AlphaFoldDB" id="A0A9Q3KJQ0"/>
<evidence type="ECO:0000313" key="3">
    <source>
        <dbReference type="Proteomes" id="UP000765509"/>
    </source>
</evidence>
<sequence>MSKLLSQGLGEDGKEEEDNSVEEEESEGIEVFPSPVGKSEGTGRPTLAQYDKPYSHQIDLVILGILKSMTQMMATLQLAFSSEASRPTSLKTTECFDGTKPFKVRSFIQ</sequence>
<accession>A0A9Q3KJQ0</accession>
<organism evidence="2 3">
    <name type="scientific">Austropuccinia psidii MF-1</name>
    <dbReference type="NCBI Taxonomy" id="1389203"/>
    <lineage>
        <taxon>Eukaryota</taxon>
        <taxon>Fungi</taxon>
        <taxon>Dikarya</taxon>
        <taxon>Basidiomycota</taxon>
        <taxon>Pucciniomycotina</taxon>
        <taxon>Pucciniomycetes</taxon>
        <taxon>Pucciniales</taxon>
        <taxon>Sphaerophragmiaceae</taxon>
        <taxon>Austropuccinia</taxon>
    </lineage>
</organism>
<reference evidence="2" key="1">
    <citation type="submission" date="2021-03" db="EMBL/GenBank/DDBJ databases">
        <title>Draft genome sequence of rust myrtle Austropuccinia psidii MF-1, a brazilian biotype.</title>
        <authorList>
            <person name="Quecine M.C."/>
            <person name="Pachon D.M.R."/>
            <person name="Bonatelli M.L."/>
            <person name="Correr F.H."/>
            <person name="Franceschini L.M."/>
            <person name="Leite T.F."/>
            <person name="Margarido G.R.A."/>
            <person name="Almeida C.A."/>
            <person name="Ferrarezi J.A."/>
            <person name="Labate C.A."/>
        </authorList>
    </citation>
    <scope>NUCLEOTIDE SEQUENCE</scope>
    <source>
        <strain evidence="2">MF-1</strain>
    </source>
</reference>
<comment type="caution">
    <text evidence="2">The sequence shown here is derived from an EMBL/GenBank/DDBJ whole genome shotgun (WGS) entry which is preliminary data.</text>
</comment>
<dbReference type="EMBL" id="AVOT02112127">
    <property type="protein sequence ID" value="MBW0582284.1"/>
    <property type="molecule type" value="Genomic_DNA"/>
</dbReference>
<feature type="region of interest" description="Disordered" evidence="1">
    <location>
        <begin position="1"/>
        <end position="49"/>
    </location>
</feature>
<dbReference type="Proteomes" id="UP000765509">
    <property type="component" value="Unassembled WGS sequence"/>
</dbReference>
<evidence type="ECO:0000256" key="1">
    <source>
        <dbReference type="SAM" id="MobiDB-lite"/>
    </source>
</evidence>